<dbReference type="EMBL" id="RDRB01000008">
    <property type="protein sequence ID" value="ROT99052.1"/>
    <property type="molecule type" value="Genomic_DNA"/>
</dbReference>
<reference evidence="1 2" key="1">
    <citation type="submission" date="2018-10" db="EMBL/GenBank/DDBJ databases">
        <title>Histidinibacterium lentulum gen. nov., sp. nov., a marine bacterium from the culture broth of Picochlorum sp. 122.</title>
        <authorList>
            <person name="Wang G."/>
        </authorList>
    </citation>
    <scope>NUCLEOTIDE SEQUENCE [LARGE SCALE GENOMIC DNA]</scope>
    <source>
        <strain evidence="1 2">B17</strain>
    </source>
</reference>
<comment type="caution">
    <text evidence="1">The sequence shown here is derived from an EMBL/GenBank/DDBJ whole genome shotgun (WGS) entry which is preliminary data.</text>
</comment>
<dbReference type="AlphaFoldDB" id="A0A3N2QV54"/>
<organism evidence="1 2">
    <name type="scientific">Histidinibacterium lentulum</name>
    <dbReference type="NCBI Taxonomy" id="2480588"/>
    <lineage>
        <taxon>Bacteria</taxon>
        <taxon>Pseudomonadati</taxon>
        <taxon>Pseudomonadota</taxon>
        <taxon>Alphaproteobacteria</taxon>
        <taxon>Rhodobacterales</taxon>
        <taxon>Paracoccaceae</taxon>
        <taxon>Histidinibacterium</taxon>
    </lineage>
</organism>
<evidence type="ECO:0000313" key="1">
    <source>
        <dbReference type="EMBL" id="ROT99052.1"/>
    </source>
</evidence>
<name>A0A3N2QV54_9RHOB</name>
<evidence type="ECO:0000313" key="2">
    <source>
        <dbReference type="Proteomes" id="UP000268016"/>
    </source>
</evidence>
<dbReference type="Proteomes" id="UP000268016">
    <property type="component" value="Unassembled WGS sequence"/>
</dbReference>
<proteinExistence type="predicted"/>
<sequence length="148" mass="15565">MAVHALTALMNRDRQAEATDLFDEAVTIGEKLVDKVEETVAAGGTPPRDEMVDMGIHALSALLNGRQPANVDAVLDESMAAAKAIVARVDAELGEGADDDAREELLDVAVHVQTALLNARPQMPAEELSDRCVSVAKALLARIDAGPA</sequence>
<keyword evidence="2" id="KW-1185">Reference proteome</keyword>
<gene>
    <name evidence="1" type="ORF">EAT49_15645</name>
</gene>
<accession>A0A3N2QV54</accession>
<protein>
    <submittedName>
        <fullName evidence="1">Uncharacterized protein</fullName>
    </submittedName>
</protein>